<keyword evidence="4 8" id="KW-0812">Transmembrane</keyword>
<dbReference type="eggNOG" id="COG0475">
    <property type="taxonomic scope" value="Bacteria"/>
</dbReference>
<sequence length="397" mass="45024">MHPNVISYQNLIDLKILIVIAACLLLSPYIAKFLRLPISATEIMLGAVIGYFGFIGESENFKILADVGFYYLMFIAGMEVNLQTFFNMDKKLFQKSLFYIIMLYLSSSLLVWALNLDYVFILIIPVMSVGLLSVLFKDFGKECYWLNTSMLVATLAEVVSIVLLTITGAFLHEDLSLIEAGKSILYLSIFLGLCVLGFKILGVLFWWYPQLKIILIPHEDKNEKDIRFCVAIFILIIVAMIVTKLEIVLGSFIAGSFIATFFNHKKDLEHKISHFGYGFLIPVFFIYIGSTFDLKIILEYRILLLSLFIMFVMIILRVFCALVFTSKIGFKNTILFALSHSMPLTLLIAIASLSHSAKIITEDIYSALILTALFEAILIMSLIKFISNYKQNLINSQ</sequence>
<feature type="transmembrane region" description="Helical" evidence="8">
    <location>
        <begin position="12"/>
        <end position="31"/>
    </location>
</feature>
<evidence type="ECO:0000256" key="1">
    <source>
        <dbReference type="ARBA" id="ARBA00004141"/>
    </source>
</evidence>
<evidence type="ECO:0000256" key="7">
    <source>
        <dbReference type="ARBA" id="ARBA00023136"/>
    </source>
</evidence>
<feature type="transmembrane region" description="Helical" evidence="8">
    <location>
        <begin position="68"/>
        <end position="85"/>
    </location>
</feature>
<dbReference type="RefSeq" id="WP_027305563.1">
    <property type="nucleotide sequence ID" value="NZ_CP020867.1"/>
</dbReference>
<organism evidence="10 11">
    <name type="scientific">Campylobacter cuniculorum DSM 23162 = LMG 24588</name>
    <dbReference type="NCBI Taxonomy" id="1121267"/>
    <lineage>
        <taxon>Bacteria</taxon>
        <taxon>Pseudomonadati</taxon>
        <taxon>Campylobacterota</taxon>
        <taxon>Epsilonproteobacteria</taxon>
        <taxon>Campylobacterales</taxon>
        <taxon>Campylobacteraceae</taxon>
        <taxon>Campylobacter</taxon>
    </lineage>
</organism>
<evidence type="ECO:0000256" key="8">
    <source>
        <dbReference type="SAM" id="Phobius"/>
    </source>
</evidence>
<dbReference type="GO" id="GO:0015297">
    <property type="term" value="F:antiporter activity"/>
    <property type="evidence" value="ECO:0007669"/>
    <property type="project" value="UniProtKB-KW"/>
</dbReference>
<feature type="transmembrane region" description="Helical" evidence="8">
    <location>
        <begin position="184"/>
        <end position="208"/>
    </location>
</feature>
<feature type="domain" description="Cation/H+ exchanger transmembrane" evidence="9">
    <location>
        <begin position="24"/>
        <end position="384"/>
    </location>
</feature>
<feature type="transmembrane region" description="Helical" evidence="8">
    <location>
        <begin position="274"/>
        <end position="290"/>
    </location>
</feature>
<proteinExistence type="predicted"/>
<evidence type="ECO:0000259" key="9">
    <source>
        <dbReference type="Pfam" id="PF00999"/>
    </source>
</evidence>
<feature type="transmembrane region" description="Helical" evidence="8">
    <location>
        <begin position="334"/>
        <end position="353"/>
    </location>
</feature>
<accession>A0A1W6BVC7</accession>
<dbReference type="Gene3D" id="1.20.1530.20">
    <property type="match status" value="1"/>
</dbReference>
<evidence type="ECO:0000256" key="6">
    <source>
        <dbReference type="ARBA" id="ARBA00023065"/>
    </source>
</evidence>
<evidence type="ECO:0000256" key="2">
    <source>
        <dbReference type="ARBA" id="ARBA00022448"/>
    </source>
</evidence>
<dbReference type="OrthoDB" id="9793589at2"/>
<evidence type="ECO:0000313" key="10">
    <source>
        <dbReference type="EMBL" id="ARJ56017.1"/>
    </source>
</evidence>
<evidence type="ECO:0000256" key="4">
    <source>
        <dbReference type="ARBA" id="ARBA00022692"/>
    </source>
</evidence>
<feature type="transmembrane region" description="Helical" evidence="8">
    <location>
        <begin position="229"/>
        <end position="262"/>
    </location>
</feature>
<feature type="transmembrane region" description="Helical" evidence="8">
    <location>
        <begin position="365"/>
        <end position="386"/>
    </location>
</feature>
<feature type="transmembrane region" description="Helical" evidence="8">
    <location>
        <begin position="97"/>
        <end position="114"/>
    </location>
</feature>
<gene>
    <name evidence="10" type="ORF">CCUN_0365</name>
</gene>
<name>A0A1W6BVC7_9BACT</name>
<feature type="transmembrane region" description="Helical" evidence="8">
    <location>
        <begin position="151"/>
        <end position="172"/>
    </location>
</feature>
<feature type="transmembrane region" description="Helical" evidence="8">
    <location>
        <begin position="38"/>
        <end position="56"/>
    </location>
</feature>
<keyword evidence="3" id="KW-0050">Antiport</keyword>
<dbReference type="GO" id="GO:0016020">
    <property type="term" value="C:membrane"/>
    <property type="evidence" value="ECO:0007669"/>
    <property type="project" value="UniProtKB-SubCell"/>
</dbReference>
<dbReference type="EMBL" id="CP020867">
    <property type="protein sequence ID" value="ARJ56017.1"/>
    <property type="molecule type" value="Genomic_DNA"/>
</dbReference>
<dbReference type="Proteomes" id="UP000192902">
    <property type="component" value="Chromosome"/>
</dbReference>
<protein>
    <submittedName>
        <fullName evidence="10">Na+/H+ exchanger family protein</fullName>
    </submittedName>
</protein>
<dbReference type="PANTHER" id="PTHR43562:SF1">
    <property type="entry name" value="NA(+)_H(+) ANTIPORTER YJBQ-RELATED"/>
    <property type="match status" value="1"/>
</dbReference>
<keyword evidence="7 8" id="KW-0472">Membrane</keyword>
<evidence type="ECO:0000313" key="11">
    <source>
        <dbReference type="Proteomes" id="UP000192902"/>
    </source>
</evidence>
<keyword evidence="6" id="KW-0406">Ion transport</keyword>
<evidence type="ECO:0000256" key="3">
    <source>
        <dbReference type="ARBA" id="ARBA00022449"/>
    </source>
</evidence>
<comment type="subcellular location">
    <subcellularLocation>
        <location evidence="1">Membrane</location>
        <topology evidence="1">Multi-pass membrane protein</topology>
    </subcellularLocation>
</comment>
<reference evidence="10 11" key="1">
    <citation type="submission" date="2017-04" db="EMBL/GenBank/DDBJ databases">
        <title>Complete genome sequence of the Campylobacter cuniculorum type strain LMG24588.</title>
        <authorList>
            <person name="Miller W.G."/>
            <person name="Yee E."/>
            <person name="Revez J."/>
            <person name="Bono J.L."/>
            <person name="Rossi M."/>
        </authorList>
    </citation>
    <scope>NUCLEOTIDE SEQUENCE [LARGE SCALE GENOMIC DNA]</scope>
    <source>
        <strain evidence="10 11">LMG 24588</strain>
    </source>
</reference>
<dbReference type="KEGG" id="ccun:CCUN_0365"/>
<keyword evidence="2" id="KW-0813">Transport</keyword>
<keyword evidence="5 8" id="KW-1133">Transmembrane helix</keyword>
<dbReference type="InterPro" id="IPR038770">
    <property type="entry name" value="Na+/solute_symporter_sf"/>
</dbReference>
<dbReference type="Pfam" id="PF00999">
    <property type="entry name" value="Na_H_Exchanger"/>
    <property type="match status" value="1"/>
</dbReference>
<evidence type="ECO:0000256" key="5">
    <source>
        <dbReference type="ARBA" id="ARBA00022989"/>
    </source>
</evidence>
<dbReference type="STRING" id="1121267.CCUN_0365"/>
<dbReference type="InterPro" id="IPR006153">
    <property type="entry name" value="Cation/H_exchanger_TM"/>
</dbReference>
<dbReference type="AlphaFoldDB" id="A0A1W6BVC7"/>
<dbReference type="GO" id="GO:1902600">
    <property type="term" value="P:proton transmembrane transport"/>
    <property type="evidence" value="ECO:0007669"/>
    <property type="project" value="InterPro"/>
</dbReference>
<feature type="transmembrane region" description="Helical" evidence="8">
    <location>
        <begin position="120"/>
        <end position="139"/>
    </location>
</feature>
<dbReference type="PANTHER" id="PTHR43562">
    <property type="entry name" value="NAPA-TYPE SODIUM/HYDROGEN ANTIPORTER"/>
    <property type="match status" value="1"/>
</dbReference>
<feature type="transmembrane region" description="Helical" evidence="8">
    <location>
        <begin position="302"/>
        <end position="328"/>
    </location>
</feature>